<feature type="domain" description="ZSWIM9 central RNaseH-like" evidence="1">
    <location>
        <begin position="214"/>
        <end position="378"/>
    </location>
</feature>
<proteinExistence type="predicted"/>
<name>A0A8T2IQB1_9PIPI</name>
<dbReference type="InterPro" id="IPR040854">
    <property type="entry name" value="ZSWIM9"/>
</dbReference>
<dbReference type="OrthoDB" id="9898241at2759"/>
<protein>
    <submittedName>
        <fullName evidence="4">Uncharacterized protein</fullName>
    </submittedName>
</protein>
<gene>
    <name evidence="4" type="ORF">GDO86_012510</name>
</gene>
<evidence type="ECO:0000259" key="2">
    <source>
        <dbReference type="Pfam" id="PF20783"/>
    </source>
</evidence>
<reference evidence="4" key="1">
    <citation type="thesis" date="2020" institute="ProQuest LLC" country="789 East Eisenhower Parkway, Ann Arbor, MI, USA">
        <title>Comparative Genomics and Chromosome Evolution.</title>
        <authorList>
            <person name="Mudd A.B."/>
        </authorList>
    </citation>
    <scope>NUCLEOTIDE SEQUENCE</scope>
    <source>
        <strain evidence="4">Female2</strain>
        <tissue evidence="4">Blood</tissue>
    </source>
</reference>
<feature type="domain" description="DUF5575" evidence="2">
    <location>
        <begin position="83"/>
        <end position="199"/>
    </location>
</feature>
<evidence type="ECO:0000313" key="4">
    <source>
        <dbReference type="EMBL" id="KAG8434162.1"/>
    </source>
</evidence>
<dbReference type="InterPro" id="IPR049218">
    <property type="entry name" value="DUF5575_C"/>
</dbReference>
<dbReference type="PANTHER" id="PTHR47086">
    <property type="entry name" value="BTB DOMAIN-CONTAINING PROTEIN"/>
    <property type="match status" value="1"/>
</dbReference>
<dbReference type="Pfam" id="PF17738">
    <property type="entry name" value="DUF5575"/>
    <property type="match status" value="1"/>
</dbReference>
<sequence>MPFLPQGQLCENLGMSLKQGARVISTILSNAYSCFFQSQMEDSHANGICSNVPQTSESFQPSVSAFKDLISPSLGDEKTSDLNNLEGREFLSWVDFRTFFDRWCERNMFLFKIRCYTPLSRGSSHSNKNTSAIKYNYVQLVCKYSINQHATRSSSGEPPVPCQASIVVQAGPSHKCLLITHAKLDHNHRIAEEEFDHLFPRYMLKAKPFLFLEMTNTISKQFLMLKDLQDLVSQSSDEEPALRDLLEELTLTFSKDPKVKMKLVFCPDIAEVEGIFLMTSAMKSLLERFPSVIYINQSMSINDEFHLYTAICEDADNRGRACAYFISRKESLTPVRFMVVSLMQSVSDLIKPLIKTVILHASLEEVVLVQSLLPKRTVIMSQACALQILHSKIEMEEHSVQDKIKNIVSNLALSSTPEIYKHNLKTLKVTIKTSFLHFFLNYWHLRKETWVACWGLQEPQRIRFVNHIRTHLQSLQSTVCLNTSLSSCVNALLKLQSGLPNTNKCLGGC</sequence>
<comment type="caution">
    <text evidence="4">The sequence shown here is derived from an EMBL/GenBank/DDBJ whole genome shotgun (WGS) entry which is preliminary data.</text>
</comment>
<dbReference type="InterPro" id="IPR048315">
    <property type="entry name" value="ZSWIM9_RNaseH-like"/>
</dbReference>
<evidence type="ECO:0000259" key="1">
    <source>
        <dbReference type="Pfam" id="PF17738"/>
    </source>
</evidence>
<dbReference type="InterPro" id="IPR049217">
    <property type="entry name" value="DUF5575_N"/>
</dbReference>
<evidence type="ECO:0000259" key="3">
    <source>
        <dbReference type="Pfam" id="PF20784"/>
    </source>
</evidence>
<dbReference type="EMBL" id="JAACNH010000008">
    <property type="protein sequence ID" value="KAG8434162.1"/>
    <property type="molecule type" value="Genomic_DNA"/>
</dbReference>
<dbReference type="PANTHER" id="PTHR47086:SF6">
    <property type="match status" value="1"/>
</dbReference>
<keyword evidence="5" id="KW-1185">Reference proteome</keyword>
<accession>A0A8T2IQB1</accession>
<feature type="domain" description="DUF5575" evidence="3">
    <location>
        <begin position="386"/>
        <end position="496"/>
    </location>
</feature>
<dbReference type="Pfam" id="PF20783">
    <property type="entry name" value="DUF5575_N"/>
    <property type="match status" value="1"/>
</dbReference>
<dbReference type="Pfam" id="PF20784">
    <property type="entry name" value="DUF5575_C"/>
    <property type="match status" value="1"/>
</dbReference>
<organism evidence="4 5">
    <name type="scientific">Hymenochirus boettgeri</name>
    <name type="common">Congo dwarf clawed frog</name>
    <dbReference type="NCBI Taxonomy" id="247094"/>
    <lineage>
        <taxon>Eukaryota</taxon>
        <taxon>Metazoa</taxon>
        <taxon>Chordata</taxon>
        <taxon>Craniata</taxon>
        <taxon>Vertebrata</taxon>
        <taxon>Euteleostomi</taxon>
        <taxon>Amphibia</taxon>
        <taxon>Batrachia</taxon>
        <taxon>Anura</taxon>
        <taxon>Pipoidea</taxon>
        <taxon>Pipidae</taxon>
        <taxon>Pipinae</taxon>
        <taxon>Hymenochirus</taxon>
    </lineage>
</organism>
<dbReference type="Proteomes" id="UP000812440">
    <property type="component" value="Chromosome 7"/>
</dbReference>
<dbReference type="AlphaFoldDB" id="A0A8T2IQB1"/>
<evidence type="ECO:0000313" key="5">
    <source>
        <dbReference type="Proteomes" id="UP000812440"/>
    </source>
</evidence>